<dbReference type="Gene3D" id="3.40.50.2300">
    <property type="match status" value="1"/>
</dbReference>
<evidence type="ECO:0000256" key="3">
    <source>
        <dbReference type="ARBA" id="ARBA00023015"/>
    </source>
</evidence>
<dbReference type="InterPro" id="IPR039420">
    <property type="entry name" value="WalR-like"/>
</dbReference>
<dbReference type="Gene3D" id="1.10.10.60">
    <property type="entry name" value="Homeodomain-like"/>
    <property type="match status" value="1"/>
</dbReference>
<dbReference type="InterPro" id="IPR001789">
    <property type="entry name" value="Sig_transdc_resp-reg_receiver"/>
</dbReference>
<dbReference type="InterPro" id="IPR020449">
    <property type="entry name" value="Tscrpt_reg_AraC-type_HTH"/>
</dbReference>
<keyword evidence="5" id="KW-0804">Transcription</keyword>
<keyword evidence="12" id="KW-1185">Reference proteome</keyword>
<dbReference type="SUPFAM" id="SSF46689">
    <property type="entry name" value="Homeodomain-like"/>
    <property type="match status" value="2"/>
</dbReference>
<evidence type="ECO:0000256" key="7">
    <source>
        <dbReference type="SAM" id="MobiDB-lite"/>
    </source>
</evidence>
<dbReference type="InterPro" id="IPR001849">
    <property type="entry name" value="PH_domain"/>
</dbReference>
<organism evidence="11 12">
    <name type="scientific">Roseateles amylovorans</name>
    <dbReference type="NCBI Taxonomy" id="2978473"/>
    <lineage>
        <taxon>Bacteria</taxon>
        <taxon>Pseudomonadati</taxon>
        <taxon>Pseudomonadota</taxon>
        <taxon>Betaproteobacteria</taxon>
        <taxon>Burkholderiales</taxon>
        <taxon>Sphaerotilaceae</taxon>
        <taxon>Roseateles</taxon>
    </lineage>
</organism>
<dbReference type="InterPro" id="IPR018062">
    <property type="entry name" value="HTH_AraC-typ_CS"/>
</dbReference>
<keyword evidence="3" id="KW-0805">Transcription regulation</keyword>
<dbReference type="GO" id="GO:0003677">
    <property type="term" value="F:DNA binding"/>
    <property type="evidence" value="ECO:0007669"/>
    <property type="project" value="UniProtKB-KW"/>
</dbReference>
<dbReference type="SUPFAM" id="SSF52172">
    <property type="entry name" value="CheY-like"/>
    <property type="match status" value="1"/>
</dbReference>
<dbReference type="EMBL" id="CP104562">
    <property type="protein sequence ID" value="UXH79862.1"/>
    <property type="molecule type" value="Genomic_DNA"/>
</dbReference>
<dbReference type="PANTHER" id="PTHR48111:SF1">
    <property type="entry name" value="TWO-COMPONENT RESPONSE REGULATOR ORR33"/>
    <property type="match status" value="1"/>
</dbReference>
<evidence type="ECO:0000313" key="11">
    <source>
        <dbReference type="EMBL" id="UXH79862.1"/>
    </source>
</evidence>
<proteinExistence type="predicted"/>
<dbReference type="PROSITE" id="PS00041">
    <property type="entry name" value="HTH_ARAC_FAMILY_1"/>
    <property type="match status" value="1"/>
</dbReference>
<protein>
    <submittedName>
        <fullName evidence="11">DNA-binding response regulator</fullName>
    </submittedName>
</protein>
<dbReference type="PRINTS" id="PR00032">
    <property type="entry name" value="HTHARAC"/>
</dbReference>
<dbReference type="Proteomes" id="UP001064933">
    <property type="component" value="Chromosome"/>
</dbReference>
<dbReference type="Pfam" id="PF12833">
    <property type="entry name" value="HTH_18"/>
    <property type="match status" value="1"/>
</dbReference>
<dbReference type="PROSITE" id="PS50003">
    <property type="entry name" value="PH_DOMAIN"/>
    <property type="match status" value="1"/>
</dbReference>
<dbReference type="PROSITE" id="PS01124">
    <property type="entry name" value="HTH_ARAC_FAMILY_2"/>
    <property type="match status" value="1"/>
</dbReference>
<dbReference type="SMART" id="SM00342">
    <property type="entry name" value="HTH_ARAC"/>
    <property type="match status" value="1"/>
</dbReference>
<keyword evidence="1 6" id="KW-0597">Phosphoprotein</keyword>
<evidence type="ECO:0000259" key="8">
    <source>
        <dbReference type="PROSITE" id="PS01124"/>
    </source>
</evidence>
<dbReference type="RefSeq" id="WP_261759680.1">
    <property type="nucleotide sequence ID" value="NZ_CP104562.2"/>
</dbReference>
<dbReference type="InterPro" id="IPR011006">
    <property type="entry name" value="CheY-like_superfamily"/>
</dbReference>
<reference evidence="11" key="1">
    <citation type="submission" date="2022-10" db="EMBL/GenBank/DDBJ databases">
        <title>Characterization and whole genome sequencing of a new Roseateles species, isolated from fresh water.</title>
        <authorList>
            <person name="Guliayeva D.Y."/>
            <person name="Akhremchuk A.E."/>
            <person name="Sikolenko M.A."/>
            <person name="Valentovich L.N."/>
            <person name="Sidarenka A.V."/>
        </authorList>
    </citation>
    <scope>NUCLEOTIDE SEQUENCE</scope>
    <source>
        <strain evidence="11">BIM B-1768</strain>
    </source>
</reference>
<name>A0ABY6B4U0_9BURK</name>
<keyword evidence="2" id="KW-0902">Two-component regulatory system</keyword>
<evidence type="ECO:0000256" key="4">
    <source>
        <dbReference type="ARBA" id="ARBA00023125"/>
    </source>
</evidence>
<accession>A0ABY6B4U0</accession>
<evidence type="ECO:0000259" key="9">
    <source>
        <dbReference type="PROSITE" id="PS50003"/>
    </source>
</evidence>
<feature type="region of interest" description="Disordered" evidence="7">
    <location>
        <begin position="136"/>
        <end position="155"/>
    </location>
</feature>
<evidence type="ECO:0000313" key="12">
    <source>
        <dbReference type="Proteomes" id="UP001064933"/>
    </source>
</evidence>
<feature type="modified residue" description="4-aspartylphosphate" evidence="6">
    <location>
        <position position="62"/>
    </location>
</feature>
<dbReference type="PROSITE" id="PS50110">
    <property type="entry name" value="RESPONSE_REGULATORY"/>
    <property type="match status" value="1"/>
</dbReference>
<evidence type="ECO:0000256" key="6">
    <source>
        <dbReference type="PROSITE-ProRule" id="PRU00169"/>
    </source>
</evidence>
<dbReference type="PANTHER" id="PTHR48111">
    <property type="entry name" value="REGULATOR OF RPOS"/>
    <property type="match status" value="1"/>
</dbReference>
<evidence type="ECO:0000256" key="5">
    <source>
        <dbReference type="ARBA" id="ARBA00023163"/>
    </source>
</evidence>
<sequence>MSFPVVAQENRRPLLLLVDDQPEELKWLTELLQPRYRLAFADGGRAGLHKAQALRPDLILLDINLPDMDGFAVCRLLKSDPATVAAPVLFLSAQGDVNSRVDGLTVGGVDFITKPFHPEEVLARVRVHLQLAAGRAATAREGEAPTEGSGLAPGGTGAMGSAAAGVLTMPTTSPEQRLAAAAQRYIQDHLAETLTVSLVARQVGLSERRLLALFREQLGHTVSGFISEERVRTGQRLLAETDMSVQDVAAHVGFSNPGNFATAFRERHGISPQAYRQALRAGRRGNEAA</sequence>
<dbReference type="InterPro" id="IPR009057">
    <property type="entry name" value="Homeodomain-like_sf"/>
</dbReference>
<dbReference type="Pfam" id="PF00072">
    <property type="entry name" value="Response_reg"/>
    <property type="match status" value="1"/>
</dbReference>
<dbReference type="SMART" id="SM00448">
    <property type="entry name" value="REC"/>
    <property type="match status" value="1"/>
</dbReference>
<keyword evidence="4 11" id="KW-0238">DNA-binding</keyword>
<feature type="domain" description="Response regulatory" evidence="10">
    <location>
        <begin position="14"/>
        <end position="129"/>
    </location>
</feature>
<feature type="domain" description="HTH araC/xylS-type" evidence="8">
    <location>
        <begin position="180"/>
        <end position="278"/>
    </location>
</feature>
<evidence type="ECO:0000256" key="2">
    <source>
        <dbReference type="ARBA" id="ARBA00023012"/>
    </source>
</evidence>
<dbReference type="InterPro" id="IPR018060">
    <property type="entry name" value="HTH_AraC"/>
</dbReference>
<evidence type="ECO:0000259" key="10">
    <source>
        <dbReference type="PROSITE" id="PS50110"/>
    </source>
</evidence>
<gene>
    <name evidence="11" type="ORF">N4261_08270</name>
</gene>
<evidence type="ECO:0000256" key="1">
    <source>
        <dbReference type="ARBA" id="ARBA00022553"/>
    </source>
</evidence>
<feature type="domain" description="PH" evidence="9">
    <location>
        <begin position="1"/>
        <end position="36"/>
    </location>
</feature>